<reference evidence="10 11" key="1">
    <citation type="journal article" date="2020" name="bioRxiv">
        <title>Sequence and annotation of 42 cannabis genomes reveals extensive copy number variation in cannabinoid synthesis and pathogen resistance genes.</title>
        <authorList>
            <person name="Mckernan K.J."/>
            <person name="Helbert Y."/>
            <person name="Kane L.T."/>
            <person name="Ebling H."/>
            <person name="Zhang L."/>
            <person name="Liu B."/>
            <person name="Eaton Z."/>
            <person name="Mclaughlin S."/>
            <person name="Kingan S."/>
            <person name="Baybayan P."/>
            <person name="Concepcion G."/>
            <person name="Jordan M."/>
            <person name="Riva A."/>
            <person name="Barbazuk W."/>
            <person name="Harkins T."/>
        </authorList>
    </citation>
    <scope>NUCLEOTIDE SEQUENCE [LARGE SCALE GENOMIC DNA]</scope>
    <source>
        <strain evidence="11">cv. Jamaican Lion 4</strain>
        <tissue evidence="10">Leaf</tissue>
    </source>
</reference>
<evidence type="ECO:0000256" key="8">
    <source>
        <dbReference type="ARBA" id="ARBA00023136"/>
    </source>
</evidence>
<comment type="similarity">
    <text evidence="2">Belongs to the SWEET sugar transporter family.</text>
</comment>
<keyword evidence="3" id="KW-0813">Transport</keyword>
<proteinExistence type="inferred from homology"/>
<dbReference type="PANTHER" id="PTHR10791:SF130">
    <property type="entry name" value="BIDIRECTIONAL SUGAR TRANSPORTER SWEET6-RELATED"/>
    <property type="match status" value="1"/>
</dbReference>
<evidence type="ECO:0000256" key="2">
    <source>
        <dbReference type="ARBA" id="ARBA00007809"/>
    </source>
</evidence>
<keyword evidence="8 9" id="KW-0472">Membrane</keyword>
<gene>
    <name evidence="10" type="ORF">F8388_021376</name>
</gene>
<dbReference type="Pfam" id="PF03083">
    <property type="entry name" value="MtN3_slv"/>
    <property type="match status" value="1"/>
</dbReference>
<feature type="transmembrane region" description="Helical" evidence="9">
    <location>
        <begin position="7"/>
        <end position="28"/>
    </location>
</feature>
<dbReference type="Proteomes" id="UP000525078">
    <property type="component" value="Unassembled WGS sequence"/>
</dbReference>
<dbReference type="EMBL" id="JAATIP010000132">
    <property type="protein sequence ID" value="KAF4368764.1"/>
    <property type="molecule type" value="Genomic_DNA"/>
</dbReference>
<keyword evidence="4" id="KW-0762">Sugar transport</keyword>
<dbReference type="InterPro" id="IPR047664">
    <property type="entry name" value="SWEET"/>
</dbReference>
<dbReference type="GO" id="GO:0016020">
    <property type="term" value="C:membrane"/>
    <property type="evidence" value="ECO:0007669"/>
    <property type="project" value="InterPro"/>
</dbReference>
<evidence type="ECO:0000256" key="5">
    <source>
        <dbReference type="ARBA" id="ARBA00022692"/>
    </source>
</evidence>
<dbReference type="GO" id="GO:0012505">
    <property type="term" value="C:endomembrane system"/>
    <property type="evidence" value="ECO:0007669"/>
    <property type="project" value="UniProtKB-SubCell"/>
</dbReference>
<organism evidence="10 11">
    <name type="scientific">Cannabis sativa</name>
    <name type="common">Hemp</name>
    <name type="synonym">Marijuana</name>
    <dbReference type="NCBI Taxonomy" id="3483"/>
    <lineage>
        <taxon>Eukaryota</taxon>
        <taxon>Viridiplantae</taxon>
        <taxon>Streptophyta</taxon>
        <taxon>Embryophyta</taxon>
        <taxon>Tracheophyta</taxon>
        <taxon>Spermatophyta</taxon>
        <taxon>Magnoliopsida</taxon>
        <taxon>eudicotyledons</taxon>
        <taxon>Gunneridae</taxon>
        <taxon>Pentapetalae</taxon>
        <taxon>rosids</taxon>
        <taxon>fabids</taxon>
        <taxon>Rosales</taxon>
        <taxon>Cannabaceae</taxon>
        <taxon>Cannabis</taxon>
    </lineage>
</organism>
<evidence type="ECO:0000256" key="6">
    <source>
        <dbReference type="ARBA" id="ARBA00022737"/>
    </source>
</evidence>
<feature type="transmembrane region" description="Helical" evidence="9">
    <location>
        <begin position="34"/>
        <end position="55"/>
    </location>
</feature>
<evidence type="ECO:0000256" key="3">
    <source>
        <dbReference type="ARBA" id="ARBA00022448"/>
    </source>
</evidence>
<dbReference type="PANTHER" id="PTHR10791">
    <property type="entry name" value="RAG1-ACTIVATING PROTEIN 1"/>
    <property type="match status" value="1"/>
</dbReference>
<sequence>MEKKINGAILSCVILGYTYKFILVVTINGSGLKMIKVVLADPVFISILTILTLTLTHSHKERSTIKLVITTKSVEFMPFFLSFASLLNGITWTTYALIKFDHFIT</sequence>
<protein>
    <submittedName>
        <fullName evidence="10">Uncharacterized protein</fullName>
    </submittedName>
</protein>
<dbReference type="AlphaFoldDB" id="A0A7J6FDL0"/>
<keyword evidence="6" id="KW-0677">Repeat</keyword>
<evidence type="ECO:0000313" key="11">
    <source>
        <dbReference type="Proteomes" id="UP000525078"/>
    </source>
</evidence>
<keyword evidence="7 9" id="KW-1133">Transmembrane helix</keyword>
<evidence type="ECO:0000313" key="10">
    <source>
        <dbReference type="EMBL" id="KAF4368764.1"/>
    </source>
</evidence>
<name>A0A7J6FDL0_CANSA</name>
<comment type="subcellular location">
    <subcellularLocation>
        <location evidence="1">Endomembrane system</location>
        <topology evidence="1">Multi-pass membrane protein</topology>
    </subcellularLocation>
</comment>
<dbReference type="Gene3D" id="1.20.1280.290">
    <property type="match status" value="1"/>
</dbReference>
<feature type="transmembrane region" description="Helical" evidence="9">
    <location>
        <begin position="76"/>
        <end position="98"/>
    </location>
</feature>
<comment type="caution">
    <text evidence="10">The sequence shown here is derived from an EMBL/GenBank/DDBJ whole genome shotgun (WGS) entry which is preliminary data.</text>
</comment>
<dbReference type="InterPro" id="IPR004316">
    <property type="entry name" value="SWEET_rpt"/>
</dbReference>
<evidence type="ECO:0000256" key="9">
    <source>
        <dbReference type="SAM" id="Phobius"/>
    </source>
</evidence>
<feature type="non-terminal residue" evidence="10">
    <location>
        <position position="1"/>
    </location>
</feature>
<keyword evidence="5 9" id="KW-0812">Transmembrane</keyword>
<evidence type="ECO:0000256" key="7">
    <source>
        <dbReference type="ARBA" id="ARBA00022989"/>
    </source>
</evidence>
<evidence type="ECO:0000256" key="1">
    <source>
        <dbReference type="ARBA" id="ARBA00004127"/>
    </source>
</evidence>
<dbReference type="GO" id="GO:0051119">
    <property type="term" value="F:sugar transmembrane transporter activity"/>
    <property type="evidence" value="ECO:0007669"/>
    <property type="project" value="InterPro"/>
</dbReference>
<evidence type="ECO:0000256" key="4">
    <source>
        <dbReference type="ARBA" id="ARBA00022597"/>
    </source>
</evidence>
<accession>A0A7J6FDL0</accession>